<dbReference type="EMBL" id="LSRX01000445">
    <property type="protein sequence ID" value="OLP97130.1"/>
    <property type="molecule type" value="Genomic_DNA"/>
</dbReference>
<proteinExistence type="predicted"/>
<comment type="caution">
    <text evidence="1">The sequence shown here is derived from an EMBL/GenBank/DDBJ whole genome shotgun (WGS) entry which is preliminary data.</text>
</comment>
<keyword evidence="2" id="KW-1185">Reference proteome</keyword>
<evidence type="ECO:0000313" key="2">
    <source>
        <dbReference type="Proteomes" id="UP000186817"/>
    </source>
</evidence>
<sequence>MLAALAELKPTRLYITSDDGAIYGKAFDVTKAALSKWQLPEVIQVHLDWFPGKFKRDVRAGEVKLTTHQAVVEGIGRAAAGWCKPLSLADEQTNSPITLMGRSVSCEMPLHPDLWMIQDGRKIRRYLCLAIGQPRAIPQGLLSLMVAILKARNISRMQTLLRAEGIVEEADGSEKFNKTKHAELWNTYCLAWLQEPEVETGDLITNCTCWLNCSRGHCIHRYVIREWFGHPIPQPPALTIEAFRGKSAAEALAVSEEEDCPRRHASRASFHLTDVGEAPSTDGNIQPDADKAAREASAALVAKFLSSARLHKELVQTADVVTSDAFFHSLAMIVRFFNVLPDLIQMSRDQLWPFVSESLECGTQTMTQWSATVYVSEHAEGLALDPFVNLEHVQYRVGEEGPLSNDPLFHWVAEAFRCCNIQPLSQWTSLKQALHKIFEDASADLDRVAYLILSATKYSVLLRSPAGWLHFDSHTYSPLCLDASAACVVTSVQELLDHMCNDRDDFKPYNGDDVALVFCWQHGSVRQWIWSDLDVIMVRIWHRLSPQNTVPLCNSNPGDEREDAERAERASFQSPLVHSLLLDAAEQEGENGFTASSSGIVNIVSQATSEFNRNHKPDEDELLQHCYFLAADNAEDDEQAARLVSVVAYRLHMKNSDSWTVLETVLWWIWNAAALLAALSTEACTQIMETIAKKLAPHLKVDEQVAAVWGVSSSKEVG</sequence>
<dbReference type="OrthoDB" id="10282563at2759"/>
<dbReference type="Proteomes" id="UP000186817">
    <property type="component" value="Unassembled WGS sequence"/>
</dbReference>
<reference evidence="1 2" key="1">
    <citation type="submission" date="2016-02" db="EMBL/GenBank/DDBJ databases">
        <title>Genome analysis of coral dinoflagellate symbionts highlights evolutionary adaptations to a symbiotic lifestyle.</title>
        <authorList>
            <person name="Aranda M."/>
            <person name="Li Y."/>
            <person name="Liew Y.J."/>
            <person name="Baumgarten S."/>
            <person name="Simakov O."/>
            <person name="Wilson M."/>
            <person name="Piel J."/>
            <person name="Ashoor H."/>
            <person name="Bougouffa S."/>
            <person name="Bajic V.B."/>
            <person name="Ryu T."/>
            <person name="Ravasi T."/>
            <person name="Bayer T."/>
            <person name="Micklem G."/>
            <person name="Kim H."/>
            <person name="Bhak J."/>
            <person name="Lajeunesse T.C."/>
            <person name="Voolstra C.R."/>
        </authorList>
    </citation>
    <scope>NUCLEOTIDE SEQUENCE [LARGE SCALE GENOMIC DNA]</scope>
    <source>
        <strain evidence="1 2">CCMP2467</strain>
    </source>
</reference>
<gene>
    <name evidence="1" type="ORF">AK812_SmicGene20568</name>
</gene>
<organism evidence="1 2">
    <name type="scientific">Symbiodinium microadriaticum</name>
    <name type="common">Dinoflagellate</name>
    <name type="synonym">Zooxanthella microadriatica</name>
    <dbReference type="NCBI Taxonomy" id="2951"/>
    <lineage>
        <taxon>Eukaryota</taxon>
        <taxon>Sar</taxon>
        <taxon>Alveolata</taxon>
        <taxon>Dinophyceae</taxon>
        <taxon>Suessiales</taxon>
        <taxon>Symbiodiniaceae</taxon>
        <taxon>Symbiodinium</taxon>
    </lineage>
</organism>
<protein>
    <submittedName>
        <fullName evidence="1">Uncharacterized protein</fullName>
    </submittedName>
</protein>
<evidence type="ECO:0000313" key="1">
    <source>
        <dbReference type="EMBL" id="OLP97130.1"/>
    </source>
</evidence>
<name>A0A1Q9DPM8_SYMMI</name>
<dbReference type="AlphaFoldDB" id="A0A1Q9DPM8"/>
<accession>A0A1Q9DPM8</accession>